<sequence>RKRDGRTVDFDQEKITKAVWAAAQAVGGRDRSLAERLSDQVVAILEQRFPAKTPTVENVQDIVISFNMGNGDLKNLSSTT</sequence>
<dbReference type="GO" id="GO:0005524">
    <property type="term" value="F:ATP binding"/>
    <property type="evidence" value="ECO:0007669"/>
    <property type="project" value="UniProtKB-KW"/>
</dbReference>
<feature type="domain" description="ATP-cone" evidence="3">
    <location>
        <begin position="1"/>
        <end position="80"/>
    </location>
</feature>
<evidence type="ECO:0000256" key="2">
    <source>
        <dbReference type="ARBA" id="ARBA00022840"/>
    </source>
</evidence>
<dbReference type="EMBL" id="BARU01002777">
    <property type="protein sequence ID" value="GAH30882.1"/>
    <property type="molecule type" value="Genomic_DNA"/>
</dbReference>
<accession>X1EE42</accession>
<dbReference type="Pfam" id="PF03477">
    <property type="entry name" value="ATP-cone"/>
    <property type="match status" value="1"/>
</dbReference>
<gene>
    <name evidence="4" type="ORF">S03H2_06369</name>
</gene>
<comment type="caution">
    <text evidence="4">The sequence shown here is derived from an EMBL/GenBank/DDBJ whole genome shotgun (WGS) entry which is preliminary data.</text>
</comment>
<evidence type="ECO:0000256" key="1">
    <source>
        <dbReference type="ARBA" id="ARBA00022741"/>
    </source>
</evidence>
<dbReference type="PROSITE" id="PS51161">
    <property type="entry name" value="ATP_CONE"/>
    <property type="match status" value="1"/>
</dbReference>
<proteinExistence type="predicted"/>
<feature type="non-terminal residue" evidence="4">
    <location>
        <position position="1"/>
    </location>
</feature>
<dbReference type="AlphaFoldDB" id="X1EE42"/>
<keyword evidence="1" id="KW-0547">Nucleotide-binding</keyword>
<dbReference type="InterPro" id="IPR005144">
    <property type="entry name" value="ATP-cone_dom"/>
</dbReference>
<reference evidence="4" key="1">
    <citation type="journal article" date="2014" name="Front. Microbiol.">
        <title>High frequency of phylogenetically diverse reductive dehalogenase-homologous genes in deep subseafloor sedimentary metagenomes.</title>
        <authorList>
            <person name="Kawai M."/>
            <person name="Futagami T."/>
            <person name="Toyoda A."/>
            <person name="Takaki Y."/>
            <person name="Nishi S."/>
            <person name="Hori S."/>
            <person name="Arai W."/>
            <person name="Tsubouchi T."/>
            <person name="Morono Y."/>
            <person name="Uchiyama I."/>
            <person name="Ito T."/>
            <person name="Fujiyama A."/>
            <person name="Inagaki F."/>
            <person name="Takami H."/>
        </authorList>
    </citation>
    <scope>NUCLEOTIDE SEQUENCE</scope>
    <source>
        <strain evidence="4">Expedition CK06-06</strain>
    </source>
</reference>
<organism evidence="4">
    <name type="scientific">marine sediment metagenome</name>
    <dbReference type="NCBI Taxonomy" id="412755"/>
    <lineage>
        <taxon>unclassified sequences</taxon>
        <taxon>metagenomes</taxon>
        <taxon>ecological metagenomes</taxon>
    </lineage>
</organism>
<protein>
    <recommendedName>
        <fullName evidence="3">ATP-cone domain-containing protein</fullName>
    </recommendedName>
</protein>
<evidence type="ECO:0000259" key="3">
    <source>
        <dbReference type="PROSITE" id="PS51161"/>
    </source>
</evidence>
<evidence type="ECO:0000313" key="4">
    <source>
        <dbReference type="EMBL" id="GAH30882.1"/>
    </source>
</evidence>
<keyword evidence="2" id="KW-0067">ATP-binding</keyword>
<name>X1EE42_9ZZZZ</name>